<name>A0A317C448_9GAMM</name>
<feature type="transmembrane region" description="Helical" evidence="1">
    <location>
        <begin position="51"/>
        <end position="74"/>
    </location>
</feature>
<organism evidence="2 3">
    <name type="scientific">Leucothrix arctica</name>
    <dbReference type="NCBI Taxonomy" id="1481894"/>
    <lineage>
        <taxon>Bacteria</taxon>
        <taxon>Pseudomonadati</taxon>
        <taxon>Pseudomonadota</taxon>
        <taxon>Gammaproteobacteria</taxon>
        <taxon>Thiotrichales</taxon>
        <taxon>Thiotrichaceae</taxon>
        <taxon>Leucothrix</taxon>
    </lineage>
</organism>
<dbReference type="Proteomes" id="UP000245506">
    <property type="component" value="Unassembled WGS sequence"/>
</dbReference>
<dbReference type="RefSeq" id="WP_109825196.1">
    <property type="nucleotide sequence ID" value="NZ_QGKL01000042.1"/>
</dbReference>
<feature type="transmembrane region" description="Helical" evidence="1">
    <location>
        <begin position="86"/>
        <end position="106"/>
    </location>
</feature>
<dbReference type="OrthoDB" id="982650at2"/>
<feature type="transmembrane region" description="Helical" evidence="1">
    <location>
        <begin position="6"/>
        <end position="30"/>
    </location>
</feature>
<dbReference type="EMBL" id="QGKL01000042">
    <property type="protein sequence ID" value="PWQ93425.1"/>
    <property type="molecule type" value="Genomic_DNA"/>
</dbReference>
<feature type="transmembrane region" description="Helical" evidence="1">
    <location>
        <begin position="113"/>
        <end position="133"/>
    </location>
</feature>
<protein>
    <submittedName>
        <fullName evidence="2">Uncharacterized protein</fullName>
    </submittedName>
</protein>
<comment type="caution">
    <text evidence="2">The sequence shown here is derived from an EMBL/GenBank/DDBJ whole genome shotgun (WGS) entry which is preliminary data.</text>
</comment>
<accession>A0A317C448</accession>
<gene>
    <name evidence="2" type="ORF">DKT75_17500</name>
</gene>
<evidence type="ECO:0000256" key="1">
    <source>
        <dbReference type="SAM" id="Phobius"/>
    </source>
</evidence>
<keyword evidence="1" id="KW-1133">Transmembrane helix</keyword>
<evidence type="ECO:0000313" key="2">
    <source>
        <dbReference type="EMBL" id="PWQ93425.1"/>
    </source>
</evidence>
<proteinExistence type="predicted"/>
<keyword evidence="3" id="KW-1185">Reference proteome</keyword>
<sequence>MNYPIVIVGCLTVLALLAHLFGGIIQSLSVEPAKVSSDSKGSLVQRNWVQMMCAFQLVSIDLLVLSVLLFTLAFTDVIAQKQLFGFALSGFYFLWGCVWLLQLVFLKQKAKEYFFLGHWVFWFVCSALIYWGSLSL</sequence>
<reference evidence="2 3" key="1">
    <citation type="submission" date="2018-05" db="EMBL/GenBank/DDBJ databases">
        <title>Leucothrix arctica sp. nov., isolated from Arctic seawater.</title>
        <authorList>
            <person name="Choi A."/>
            <person name="Baek K."/>
        </authorList>
    </citation>
    <scope>NUCLEOTIDE SEQUENCE [LARGE SCALE GENOMIC DNA]</scope>
    <source>
        <strain evidence="2 3">IMCC9719</strain>
    </source>
</reference>
<keyword evidence="1" id="KW-0812">Transmembrane</keyword>
<evidence type="ECO:0000313" key="3">
    <source>
        <dbReference type="Proteomes" id="UP000245506"/>
    </source>
</evidence>
<keyword evidence="1" id="KW-0472">Membrane</keyword>
<dbReference type="AlphaFoldDB" id="A0A317C448"/>